<protein>
    <submittedName>
        <fullName evidence="1">Uncharacterized protein</fullName>
    </submittedName>
</protein>
<proteinExistence type="predicted"/>
<evidence type="ECO:0000313" key="1">
    <source>
        <dbReference type="EMBL" id="KAK4647668.1"/>
    </source>
</evidence>
<dbReference type="GeneID" id="87890842"/>
<accession>A0ABR0FW41</accession>
<organism evidence="1 2">
    <name type="scientific">Podospora bellae-mahoneyi</name>
    <dbReference type="NCBI Taxonomy" id="2093777"/>
    <lineage>
        <taxon>Eukaryota</taxon>
        <taxon>Fungi</taxon>
        <taxon>Dikarya</taxon>
        <taxon>Ascomycota</taxon>
        <taxon>Pezizomycotina</taxon>
        <taxon>Sordariomycetes</taxon>
        <taxon>Sordariomycetidae</taxon>
        <taxon>Sordariales</taxon>
        <taxon>Podosporaceae</taxon>
        <taxon>Podospora</taxon>
    </lineage>
</organism>
<comment type="caution">
    <text evidence="1">The sequence shown here is derived from an EMBL/GenBank/DDBJ whole genome shotgun (WGS) entry which is preliminary data.</text>
</comment>
<name>A0ABR0FW41_9PEZI</name>
<gene>
    <name evidence="1" type="ORF">QC761_0003310</name>
</gene>
<sequence>MASIHDEHMPGGRTVPFGVYEPPTARRAAVRIGCPTLVAQQGLWIKLKLSVVLSQPGGLHTISVVIVVVVTVPTPAARSCLRRLHNWSSRGETGLLAKNASPLFGFKVSSPKARALLPPELGAQFWEWCSLPDQANANRQRSVSALSGSKLHGLPLSVPAAHPHVYSFLSQSEPAEQAVCLAINQDDLGYDTPLRDGLVPGLLHGRSQAWEERLSRREMGHSNGGQLWE</sequence>
<evidence type="ECO:0000313" key="2">
    <source>
        <dbReference type="Proteomes" id="UP001322138"/>
    </source>
</evidence>
<reference evidence="1 2" key="1">
    <citation type="journal article" date="2023" name="bioRxiv">
        <title>High-quality genome assemblies of four members of thePodospora anserinaspecies complex.</title>
        <authorList>
            <person name="Ament-Velasquez S.L."/>
            <person name="Vogan A.A."/>
            <person name="Wallerman O."/>
            <person name="Hartmann F."/>
            <person name="Gautier V."/>
            <person name="Silar P."/>
            <person name="Giraud T."/>
            <person name="Johannesson H."/>
        </authorList>
    </citation>
    <scope>NUCLEOTIDE SEQUENCE [LARGE SCALE GENOMIC DNA]</scope>
    <source>
        <strain evidence="1 2">CBS 112042</strain>
    </source>
</reference>
<dbReference type="Proteomes" id="UP001322138">
    <property type="component" value="Unassembled WGS sequence"/>
</dbReference>
<dbReference type="EMBL" id="JAFFGZ010000001">
    <property type="protein sequence ID" value="KAK4647668.1"/>
    <property type="molecule type" value="Genomic_DNA"/>
</dbReference>
<keyword evidence="2" id="KW-1185">Reference proteome</keyword>
<dbReference type="RefSeq" id="XP_062736644.1">
    <property type="nucleotide sequence ID" value="XM_062871785.1"/>
</dbReference>